<dbReference type="PANTHER" id="PTHR48081">
    <property type="entry name" value="AB HYDROLASE SUPERFAMILY PROTEIN C4A8.06C"/>
    <property type="match status" value="1"/>
</dbReference>
<keyword evidence="5" id="KW-1185">Reference proteome</keyword>
<keyword evidence="2" id="KW-0732">Signal</keyword>
<feature type="chain" id="PRO_5045754871" description="BD-FAE-like domain-containing protein" evidence="2">
    <location>
        <begin position="24"/>
        <end position="305"/>
    </location>
</feature>
<name>A0ABQ1TFU2_9BACT</name>
<dbReference type="InterPro" id="IPR029058">
    <property type="entry name" value="AB_hydrolase_fold"/>
</dbReference>
<dbReference type="RefSeq" id="WP_188809923.1">
    <property type="nucleotide sequence ID" value="NZ_BMHT01000001.1"/>
</dbReference>
<accession>A0ABQ1TFU2</accession>
<dbReference type="Pfam" id="PF20434">
    <property type="entry name" value="BD-FAE"/>
    <property type="match status" value="1"/>
</dbReference>
<dbReference type="InterPro" id="IPR050300">
    <property type="entry name" value="GDXG_lipolytic_enzyme"/>
</dbReference>
<dbReference type="Gene3D" id="3.40.50.1820">
    <property type="entry name" value="alpha/beta hydrolase"/>
    <property type="match status" value="1"/>
</dbReference>
<evidence type="ECO:0000259" key="3">
    <source>
        <dbReference type="Pfam" id="PF20434"/>
    </source>
</evidence>
<feature type="signal peptide" evidence="2">
    <location>
        <begin position="1"/>
        <end position="23"/>
    </location>
</feature>
<dbReference type="SUPFAM" id="SSF53474">
    <property type="entry name" value="alpha/beta-Hydrolases"/>
    <property type="match status" value="1"/>
</dbReference>
<protein>
    <recommendedName>
        <fullName evidence="3">BD-FAE-like domain-containing protein</fullName>
    </recommendedName>
</protein>
<evidence type="ECO:0000256" key="2">
    <source>
        <dbReference type="SAM" id="SignalP"/>
    </source>
</evidence>
<dbReference type="Proteomes" id="UP000632273">
    <property type="component" value="Unassembled WGS sequence"/>
</dbReference>
<dbReference type="EMBL" id="BMHT01000001">
    <property type="protein sequence ID" value="GGE94095.1"/>
    <property type="molecule type" value="Genomic_DNA"/>
</dbReference>
<keyword evidence="1" id="KW-0378">Hydrolase</keyword>
<sequence>MQRTCLALLLGLFLSFIPNLGCAQNTGLVTWKDIAQLPAPAPGQCISYSSDSLQFGELRLPAGAGPFPVVVLIHGGCWLSEYNAQYMAHIGAALTKAGYATWNLEFRRVGNAGGGWPGTFLDVAQGTDYVRQLAKTYPILPKKVVVLGHSAGGHLALWLAARRRLPRNSPLYSKNPLKLRGIVSLAGIPDLAAYSTASGSCNAAVAKLLGGLPTDVPERYATAAPSQLLPLRVPQRLIQGNQDPIVPVSQAQDFATLAQAKGDDARVVLLPNAGHFDLVYPPSPVWPTIEKAVQELLGSPREHEQ</sequence>
<comment type="caution">
    <text evidence="4">The sequence shown here is derived from an EMBL/GenBank/DDBJ whole genome shotgun (WGS) entry which is preliminary data.</text>
</comment>
<dbReference type="InterPro" id="IPR049492">
    <property type="entry name" value="BD-FAE-like_dom"/>
</dbReference>
<evidence type="ECO:0000256" key="1">
    <source>
        <dbReference type="ARBA" id="ARBA00022801"/>
    </source>
</evidence>
<proteinExistence type="predicted"/>
<gene>
    <name evidence="4" type="ORF">GCM10011383_01010</name>
</gene>
<evidence type="ECO:0000313" key="4">
    <source>
        <dbReference type="EMBL" id="GGE94095.1"/>
    </source>
</evidence>
<feature type="domain" description="BD-FAE-like" evidence="3">
    <location>
        <begin position="63"/>
        <end position="255"/>
    </location>
</feature>
<organism evidence="4 5">
    <name type="scientific">Hymenobacter cavernae</name>
    <dbReference type="NCBI Taxonomy" id="2044852"/>
    <lineage>
        <taxon>Bacteria</taxon>
        <taxon>Pseudomonadati</taxon>
        <taxon>Bacteroidota</taxon>
        <taxon>Cytophagia</taxon>
        <taxon>Cytophagales</taxon>
        <taxon>Hymenobacteraceae</taxon>
        <taxon>Hymenobacter</taxon>
    </lineage>
</organism>
<reference evidence="5" key="1">
    <citation type="journal article" date="2019" name="Int. J. Syst. Evol. Microbiol.">
        <title>The Global Catalogue of Microorganisms (GCM) 10K type strain sequencing project: providing services to taxonomists for standard genome sequencing and annotation.</title>
        <authorList>
            <consortium name="The Broad Institute Genomics Platform"/>
            <consortium name="The Broad Institute Genome Sequencing Center for Infectious Disease"/>
            <person name="Wu L."/>
            <person name="Ma J."/>
        </authorList>
    </citation>
    <scope>NUCLEOTIDE SEQUENCE [LARGE SCALE GENOMIC DNA]</scope>
    <source>
        <strain evidence="5">CGMCC 1.15197</strain>
    </source>
</reference>
<evidence type="ECO:0000313" key="5">
    <source>
        <dbReference type="Proteomes" id="UP000632273"/>
    </source>
</evidence>